<keyword evidence="1" id="KW-1185">Reference proteome</keyword>
<dbReference type="RefSeq" id="XP_017949476.1">
    <property type="nucleotide sequence ID" value="XM_018093987.1"/>
</dbReference>
<dbReference type="KEGG" id="xtr:105947324"/>
<organism evidence="1 2">
    <name type="scientific">Xenopus tropicalis</name>
    <name type="common">Western clawed frog</name>
    <name type="synonym">Silurana tropicalis</name>
    <dbReference type="NCBI Taxonomy" id="8364"/>
    <lineage>
        <taxon>Eukaryota</taxon>
        <taxon>Metazoa</taxon>
        <taxon>Chordata</taxon>
        <taxon>Craniata</taxon>
        <taxon>Vertebrata</taxon>
        <taxon>Euteleostomi</taxon>
        <taxon>Amphibia</taxon>
        <taxon>Batrachia</taxon>
        <taxon>Anura</taxon>
        <taxon>Pipoidea</taxon>
        <taxon>Pipidae</taxon>
        <taxon>Xenopodinae</taxon>
        <taxon>Xenopus</taxon>
        <taxon>Silurana</taxon>
    </lineage>
</organism>
<dbReference type="AlphaFoldDB" id="A0A8J0T2X4"/>
<dbReference type="AGR" id="Xenbase:XB-GENE-29089519"/>
<dbReference type="Proteomes" id="UP000008143">
    <property type="component" value="Chromosome 5"/>
</dbReference>
<proteinExistence type="predicted"/>
<evidence type="ECO:0000313" key="3">
    <source>
        <dbReference type="Xenbase" id="XB-GENE-29089519"/>
    </source>
</evidence>
<evidence type="ECO:0000313" key="1">
    <source>
        <dbReference type="Proteomes" id="UP000008143"/>
    </source>
</evidence>
<protein>
    <submittedName>
        <fullName evidence="2">Uncharacterized protein LOC105947324</fullName>
    </submittedName>
</protein>
<accession>A0A8J0T2X4</accession>
<dbReference type="GeneID" id="105947324"/>
<sequence length="320" mass="36149">MDAIGAGVELPRRKILRPKRFRDGGEQGELLLGTTWKRKVRYLLQEERNTKRPVLGRVGKVVRRIGATPQDCGRFPDDGRGVTEGGEEQGKCAEGVWGRGWARGGCNTHLRGSGRPRYVQDALRPRYGGGLQDWEYNGHDDDFYEDAYCDGDYCEEGEGCSYDLRKSHRPWQRRPRWMNQQDNMYSHNFGCASFFFRNRVEEESWRQWRKERMGQQIGDGSRIKNQQAATSSASHTVGEERNAGVYTQEAALGTSVLCPLTRGAKKTLEFLLSLEEPISASCPALIGATALSLEQEVGRIKQRWAQLYGSTKSSLCCQCP</sequence>
<gene>
    <name evidence="2 3" type="primary">LOC105947324</name>
</gene>
<evidence type="ECO:0000313" key="2">
    <source>
        <dbReference type="RefSeq" id="XP_017949476.1"/>
    </source>
</evidence>
<reference evidence="2" key="1">
    <citation type="submission" date="2025-08" db="UniProtKB">
        <authorList>
            <consortium name="RefSeq"/>
        </authorList>
    </citation>
    <scope>IDENTIFICATION</scope>
    <source>
        <strain evidence="2">Nigerian</strain>
        <tissue evidence="2">Liver and blood</tissue>
    </source>
</reference>
<name>A0A8J0T2X4_XENTR</name>
<dbReference type="Xenbase" id="XB-GENE-29089519">
    <property type="gene designation" value="LOC105947324"/>
</dbReference>